<reference evidence="12" key="1">
    <citation type="journal article" date="2019" name="Int. J. Syst. Evol. Microbiol.">
        <title>The Global Catalogue of Microorganisms (GCM) 10K type strain sequencing project: providing services to taxonomists for standard genome sequencing and annotation.</title>
        <authorList>
            <consortium name="The Broad Institute Genomics Platform"/>
            <consortium name="The Broad Institute Genome Sequencing Center for Infectious Disease"/>
            <person name="Wu L."/>
            <person name="Ma J."/>
        </authorList>
    </citation>
    <scope>NUCLEOTIDE SEQUENCE [LARGE SCALE GENOMIC DNA]</scope>
    <source>
        <strain evidence="12">KACC 13778</strain>
    </source>
</reference>
<evidence type="ECO:0000313" key="11">
    <source>
        <dbReference type="EMBL" id="MFC5495796.1"/>
    </source>
</evidence>
<evidence type="ECO:0000256" key="9">
    <source>
        <dbReference type="SAM" id="Phobius"/>
    </source>
</evidence>
<dbReference type="SUPFAM" id="SSF81660">
    <property type="entry name" value="Metal cation-transporting ATPase, ATP-binding domain N"/>
    <property type="match status" value="1"/>
</dbReference>
<dbReference type="Gene3D" id="2.70.150.10">
    <property type="entry name" value="Calcium-transporting ATPase, cytoplasmic transduction domain A"/>
    <property type="match status" value="1"/>
</dbReference>
<dbReference type="Gene3D" id="1.20.1110.10">
    <property type="entry name" value="Calcium-transporting ATPase, transmembrane domain"/>
    <property type="match status" value="1"/>
</dbReference>
<evidence type="ECO:0000256" key="4">
    <source>
        <dbReference type="ARBA" id="ARBA00022840"/>
    </source>
</evidence>
<dbReference type="InterPro" id="IPR001757">
    <property type="entry name" value="P_typ_ATPase"/>
</dbReference>
<feature type="transmembrane region" description="Helical" evidence="9">
    <location>
        <begin position="803"/>
        <end position="825"/>
    </location>
</feature>
<dbReference type="Pfam" id="PF00122">
    <property type="entry name" value="E1-E2_ATPase"/>
    <property type="match status" value="1"/>
</dbReference>
<feature type="transmembrane region" description="Helical" evidence="9">
    <location>
        <begin position="665"/>
        <end position="685"/>
    </location>
</feature>
<feature type="transmembrane region" description="Helical" evidence="9">
    <location>
        <begin position="221"/>
        <end position="240"/>
    </location>
</feature>
<keyword evidence="5" id="KW-1278">Translocase</keyword>
<evidence type="ECO:0000256" key="2">
    <source>
        <dbReference type="ARBA" id="ARBA00022692"/>
    </source>
</evidence>
<keyword evidence="12" id="KW-1185">Reference proteome</keyword>
<evidence type="ECO:0000256" key="8">
    <source>
        <dbReference type="ARBA" id="ARBA00049360"/>
    </source>
</evidence>
<keyword evidence="3" id="KW-0547">Nucleotide-binding</keyword>
<dbReference type="SFLD" id="SFLDF00027">
    <property type="entry name" value="p-type_atpase"/>
    <property type="match status" value="1"/>
</dbReference>
<dbReference type="PANTHER" id="PTHR42861">
    <property type="entry name" value="CALCIUM-TRANSPORTING ATPASE"/>
    <property type="match status" value="1"/>
</dbReference>
<keyword evidence="6 9" id="KW-1133">Transmembrane helix</keyword>
<name>A0ABW0N544_9ACTN</name>
<dbReference type="Pfam" id="PF00690">
    <property type="entry name" value="Cation_ATPase_N"/>
    <property type="match status" value="1"/>
</dbReference>
<organism evidence="11 12">
    <name type="scientific">Nocardioides caricicola</name>
    <dbReference type="NCBI Taxonomy" id="634770"/>
    <lineage>
        <taxon>Bacteria</taxon>
        <taxon>Bacillati</taxon>
        <taxon>Actinomycetota</taxon>
        <taxon>Actinomycetes</taxon>
        <taxon>Propionibacteriales</taxon>
        <taxon>Nocardioidaceae</taxon>
        <taxon>Nocardioides</taxon>
    </lineage>
</organism>
<dbReference type="Pfam" id="PF00689">
    <property type="entry name" value="Cation_ATPase_C"/>
    <property type="match status" value="1"/>
</dbReference>
<dbReference type="SFLD" id="SFLDS00003">
    <property type="entry name" value="Haloacid_Dehalogenase"/>
    <property type="match status" value="1"/>
</dbReference>
<feature type="domain" description="Cation-transporting P-type ATPase N-terminal" evidence="10">
    <location>
        <begin position="3"/>
        <end position="65"/>
    </location>
</feature>
<dbReference type="InterPro" id="IPR018303">
    <property type="entry name" value="ATPase_P-typ_P_site"/>
</dbReference>
<feature type="transmembrane region" description="Helical" evidence="9">
    <location>
        <begin position="742"/>
        <end position="759"/>
    </location>
</feature>
<dbReference type="InterPro" id="IPR008250">
    <property type="entry name" value="ATPase_P-typ_transduc_dom_A_sf"/>
</dbReference>
<keyword evidence="4" id="KW-0067">ATP-binding</keyword>
<dbReference type="InterPro" id="IPR036412">
    <property type="entry name" value="HAD-like_sf"/>
</dbReference>
<dbReference type="NCBIfam" id="TIGR01494">
    <property type="entry name" value="ATPase_P-type"/>
    <property type="match status" value="2"/>
</dbReference>
<evidence type="ECO:0000256" key="6">
    <source>
        <dbReference type="ARBA" id="ARBA00022989"/>
    </source>
</evidence>
<dbReference type="PRINTS" id="PR00120">
    <property type="entry name" value="HATPASE"/>
</dbReference>
<dbReference type="InterPro" id="IPR006068">
    <property type="entry name" value="ATPase_P-typ_cation-transptr_C"/>
</dbReference>
<dbReference type="Gene3D" id="3.40.1110.10">
    <property type="entry name" value="Calcium-transporting ATPase, cytoplasmic domain N"/>
    <property type="match status" value="1"/>
</dbReference>
<keyword evidence="2 9" id="KW-0812">Transmembrane</keyword>
<accession>A0ABW0N544</accession>
<dbReference type="InterPro" id="IPR044492">
    <property type="entry name" value="P_typ_ATPase_HD_dom"/>
</dbReference>
<dbReference type="Proteomes" id="UP001595956">
    <property type="component" value="Unassembled WGS sequence"/>
</dbReference>
<proteinExistence type="predicted"/>
<comment type="caution">
    <text evidence="11">The sequence shown here is derived from an EMBL/GenBank/DDBJ whole genome shotgun (WGS) entry which is preliminary data.</text>
</comment>
<dbReference type="SFLD" id="SFLDG00002">
    <property type="entry name" value="C1.7:_P-type_atpase_like"/>
    <property type="match status" value="1"/>
</dbReference>
<dbReference type="SUPFAM" id="SSF81653">
    <property type="entry name" value="Calcium ATPase, transduction domain A"/>
    <property type="match status" value="1"/>
</dbReference>
<evidence type="ECO:0000256" key="7">
    <source>
        <dbReference type="ARBA" id="ARBA00023136"/>
    </source>
</evidence>
<evidence type="ECO:0000256" key="5">
    <source>
        <dbReference type="ARBA" id="ARBA00022967"/>
    </source>
</evidence>
<dbReference type="PRINTS" id="PR00119">
    <property type="entry name" value="CATATPASE"/>
</dbReference>
<evidence type="ECO:0000313" key="12">
    <source>
        <dbReference type="Proteomes" id="UP001595956"/>
    </source>
</evidence>
<sequence>MDAGQGSTRIGLTSAAAADRLSRDGPNLVPRGPRRGPVRLAAGQLRDPMILLLLGAFCVVALVGDVADACLILAVIVLNTGIGVVQDVRAGNALDALDRVGAPMATVERDGRFVRVPAPEIVAGDHVSLAAGDVVPADIGLVRASGLEVDESAMTGESVPVGRDGGAEVLAGTVVVRGRADGVVLRTGADSALGRIAASVVAAGVRPTPLQARLRRLSHQLVVLTLAVAGLVLVSGVARGESATDMVVVAVSLAVAAIPESLPAVVTIALALGAFRMARRHALVRRLPAVETLGSVTVLASDKTGTLTEGRMSVAGMWTPLQWRERPVGVACGEPDADLALLVRDLVLCNDAHLADAVDGQVQARGEPTEAALLVAAVEHDPGVSAAGADWRRVDEAPFDSGSKRMATLHQGATGLLLVCKGAPEAVLPALADAAQAQVALREAEGLAARGFRVLAVADAALSSPPPDLARVTELQLRGLVALVDPPRSTARGVVASCRAAGIHPIMITGDHPATARAIADELSITAGAPGVATGAEVERGDHVARIADIGVYARTRPEDKVDIVTAWQRTGAVVAMTGDGVNDAPALRIADIGVAMGNRGTEVARQAADLVLADDDLGTVVVAVQEGRRIYANIRRFLRYGLAGGLAEVLVLLVGPWIGMPLPLQPGQILWINMVTHGLPGVAFSGEPCDPSDMARPSPSPERSVLGGLLPQIGTSAVLISAVALATALAVDGTAAQQTSVFLSLGLAQLWLALALRAPRRGAGWRDRGVEGSVVLAALVLVAGVAWAPLRDLLDTTAVSPVQVVSIGLVAAVPALLVAAAGALRRAGDRSG</sequence>
<protein>
    <submittedName>
        <fullName evidence="11">Cation-translocating P-type ATPase</fullName>
    </submittedName>
</protein>
<feature type="transmembrane region" description="Helical" evidence="9">
    <location>
        <begin position="771"/>
        <end position="791"/>
    </location>
</feature>
<dbReference type="SUPFAM" id="SSF81665">
    <property type="entry name" value="Calcium ATPase, transmembrane domain M"/>
    <property type="match status" value="1"/>
</dbReference>
<dbReference type="Pfam" id="PF13246">
    <property type="entry name" value="Cation_ATPase"/>
    <property type="match status" value="1"/>
</dbReference>
<dbReference type="Gene3D" id="3.40.50.1000">
    <property type="entry name" value="HAD superfamily/HAD-like"/>
    <property type="match status" value="1"/>
</dbReference>
<evidence type="ECO:0000256" key="1">
    <source>
        <dbReference type="ARBA" id="ARBA00004651"/>
    </source>
</evidence>
<comment type="catalytic activity">
    <reaction evidence="8">
        <text>ATP + H2O = ADP + phosphate + H(+)</text>
        <dbReference type="Rhea" id="RHEA:13065"/>
        <dbReference type="ChEBI" id="CHEBI:15377"/>
        <dbReference type="ChEBI" id="CHEBI:15378"/>
        <dbReference type="ChEBI" id="CHEBI:30616"/>
        <dbReference type="ChEBI" id="CHEBI:43474"/>
        <dbReference type="ChEBI" id="CHEBI:456216"/>
    </reaction>
</comment>
<comment type="subcellular location">
    <subcellularLocation>
        <location evidence="1">Cell membrane</location>
        <topology evidence="1">Multi-pass membrane protein</topology>
    </subcellularLocation>
</comment>
<dbReference type="SMART" id="SM00831">
    <property type="entry name" value="Cation_ATPase_N"/>
    <property type="match status" value="1"/>
</dbReference>
<dbReference type="InterPro" id="IPR023299">
    <property type="entry name" value="ATPase_P-typ_cyto_dom_N"/>
</dbReference>
<feature type="transmembrane region" description="Helical" evidence="9">
    <location>
        <begin position="246"/>
        <end position="275"/>
    </location>
</feature>
<dbReference type="EMBL" id="JBHSMD010000011">
    <property type="protein sequence ID" value="MFC5495796.1"/>
    <property type="molecule type" value="Genomic_DNA"/>
</dbReference>
<evidence type="ECO:0000259" key="10">
    <source>
        <dbReference type="SMART" id="SM00831"/>
    </source>
</evidence>
<dbReference type="InterPro" id="IPR023298">
    <property type="entry name" value="ATPase_P-typ_TM_dom_sf"/>
</dbReference>
<keyword evidence="7 9" id="KW-0472">Membrane</keyword>
<dbReference type="InterPro" id="IPR059000">
    <property type="entry name" value="ATPase_P-type_domA"/>
</dbReference>
<dbReference type="RefSeq" id="WP_345182381.1">
    <property type="nucleotide sequence ID" value="NZ_BAABFQ010000010.1"/>
</dbReference>
<gene>
    <name evidence="11" type="ORF">ACFPKY_22005</name>
</gene>
<evidence type="ECO:0000256" key="3">
    <source>
        <dbReference type="ARBA" id="ARBA00022741"/>
    </source>
</evidence>
<feature type="transmembrane region" description="Helical" evidence="9">
    <location>
        <begin position="706"/>
        <end position="730"/>
    </location>
</feature>
<dbReference type="PROSITE" id="PS00154">
    <property type="entry name" value="ATPASE_E1_E2"/>
    <property type="match status" value="1"/>
</dbReference>
<feature type="transmembrane region" description="Helical" evidence="9">
    <location>
        <begin position="638"/>
        <end position="659"/>
    </location>
</feature>
<dbReference type="SUPFAM" id="SSF56784">
    <property type="entry name" value="HAD-like"/>
    <property type="match status" value="1"/>
</dbReference>
<dbReference type="InterPro" id="IPR004014">
    <property type="entry name" value="ATPase_P-typ_cation-transptr_N"/>
</dbReference>
<dbReference type="InterPro" id="IPR023214">
    <property type="entry name" value="HAD_sf"/>
</dbReference>